<evidence type="ECO:0000313" key="2">
    <source>
        <dbReference type="EMBL" id="ROT76096.1"/>
    </source>
</evidence>
<protein>
    <submittedName>
        <fullName evidence="2">Ras and EF-hand domain-containing protein</fullName>
    </submittedName>
</protein>
<dbReference type="Proteomes" id="UP000283509">
    <property type="component" value="Unassembled WGS sequence"/>
</dbReference>
<feature type="coiled-coil region" evidence="1">
    <location>
        <begin position="37"/>
        <end position="120"/>
    </location>
</feature>
<evidence type="ECO:0000256" key="1">
    <source>
        <dbReference type="SAM" id="Coils"/>
    </source>
</evidence>
<reference evidence="2 3" key="2">
    <citation type="submission" date="2019-01" db="EMBL/GenBank/DDBJ databases">
        <title>The decoding of complex shrimp genome reveals the adaptation for benthos swimmer, frequently molting mechanism and breeding impact on genome.</title>
        <authorList>
            <person name="Sun Y."/>
            <person name="Gao Y."/>
            <person name="Yu Y."/>
        </authorList>
    </citation>
    <scope>NUCLEOTIDE SEQUENCE [LARGE SCALE GENOMIC DNA]</scope>
    <source>
        <tissue evidence="2">Muscle</tissue>
    </source>
</reference>
<accession>A0A423THZ5</accession>
<dbReference type="AlphaFoldDB" id="A0A423THZ5"/>
<keyword evidence="1" id="KW-0175">Coiled coil</keyword>
<evidence type="ECO:0000313" key="3">
    <source>
        <dbReference type="Proteomes" id="UP000283509"/>
    </source>
</evidence>
<proteinExistence type="predicted"/>
<reference evidence="2 3" key="1">
    <citation type="submission" date="2018-04" db="EMBL/GenBank/DDBJ databases">
        <authorList>
            <person name="Zhang X."/>
            <person name="Yuan J."/>
            <person name="Li F."/>
            <person name="Xiang J."/>
        </authorList>
    </citation>
    <scope>NUCLEOTIDE SEQUENCE [LARGE SCALE GENOMIC DNA]</scope>
    <source>
        <tissue evidence="2">Muscle</tissue>
    </source>
</reference>
<keyword evidence="3" id="KW-1185">Reference proteome</keyword>
<comment type="caution">
    <text evidence="2">The sequence shown here is derived from an EMBL/GenBank/DDBJ whole genome shotgun (WGS) entry which is preliminary data.</text>
</comment>
<gene>
    <name evidence="2" type="ORF">C7M84_005343</name>
</gene>
<sequence length="134" mass="15585">MTSNTQVSKLYEELECQISGERSKVALEHSQKEARALASLETEVAEREAALRSLEEEQLKMRQRLEQVLAAETAARSENSFLSQHVEKLEADLNRREFEVQELQSTLDALKHRTKEEKRRRAHQAFKVRCCQML</sequence>
<organism evidence="2 3">
    <name type="scientific">Penaeus vannamei</name>
    <name type="common">Whiteleg shrimp</name>
    <name type="synonym">Litopenaeus vannamei</name>
    <dbReference type="NCBI Taxonomy" id="6689"/>
    <lineage>
        <taxon>Eukaryota</taxon>
        <taxon>Metazoa</taxon>
        <taxon>Ecdysozoa</taxon>
        <taxon>Arthropoda</taxon>
        <taxon>Crustacea</taxon>
        <taxon>Multicrustacea</taxon>
        <taxon>Malacostraca</taxon>
        <taxon>Eumalacostraca</taxon>
        <taxon>Eucarida</taxon>
        <taxon>Decapoda</taxon>
        <taxon>Dendrobranchiata</taxon>
        <taxon>Penaeoidea</taxon>
        <taxon>Penaeidae</taxon>
        <taxon>Penaeus</taxon>
    </lineage>
</organism>
<dbReference type="EMBL" id="QCYY01001695">
    <property type="protein sequence ID" value="ROT76096.1"/>
    <property type="molecule type" value="Genomic_DNA"/>
</dbReference>
<name>A0A423THZ5_PENVA</name>